<feature type="transmembrane region" description="Helical" evidence="3">
    <location>
        <begin position="108"/>
        <end position="133"/>
    </location>
</feature>
<dbReference type="Gene3D" id="1.20.1250.20">
    <property type="entry name" value="MFS general substrate transporter like domains"/>
    <property type="match status" value="2"/>
</dbReference>
<dbReference type="InterPro" id="IPR011701">
    <property type="entry name" value="MFS"/>
</dbReference>
<dbReference type="PANTHER" id="PTHR23524:SF1">
    <property type="entry name" value="MRH DOMAIN-CONTAINING PROTEIN-RELATED"/>
    <property type="match status" value="1"/>
</dbReference>
<accession>F4Q4D8</accession>
<evidence type="ECO:0000256" key="3">
    <source>
        <dbReference type="SAM" id="Phobius"/>
    </source>
</evidence>
<reference evidence="6" key="1">
    <citation type="journal article" date="2011" name="Genome Res.">
        <title>Phylogeny-wide analysis of social amoeba genomes highlights ancient origins for complex intercellular communication.</title>
        <authorList>
            <person name="Heidel A.J."/>
            <person name="Lawal H.M."/>
            <person name="Felder M."/>
            <person name="Schilde C."/>
            <person name="Helps N.R."/>
            <person name="Tunggal B."/>
            <person name="Rivero F."/>
            <person name="John U."/>
            <person name="Schleicher M."/>
            <person name="Eichinger L."/>
            <person name="Platzer M."/>
            <person name="Noegel A.A."/>
            <person name="Schaap P."/>
            <person name="Gloeckner G."/>
        </authorList>
    </citation>
    <scope>NUCLEOTIDE SEQUENCE [LARGE SCALE GENOMIC DNA]</scope>
    <source>
        <strain evidence="6">SH3</strain>
    </source>
</reference>
<name>F4Q4D8_CACFS</name>
<feature type="transmembrane region" description="Helical" evidence="3">
    <location>
        <begin position="391"/>
        <end position="411"/>
    </location>
</feature>
<keyword evidence="3" id="KW-0472">Membrane</keyword>
<feature type="region of interest" description="Disordered" evidence="2">
    <location>
        <begin position="1"/>
        <end position="33"/>
    </location>
</feature>
<evidence type="ECO:0000256" key="2">
    <source>
        <dbReference type="SAM" id="MobiDB-lite"/>
    </source>
</evidence>
<dbReference type="AlphaFoldDB" id="F4Q4D8"/>
<organism evidence="5 6">
    <name type="scientific">Cavenderia fasciculata</name>
    <name type="common">Slime mold</name>
    <name type="synonym">Dictyostelium fasciculatum</name>
    <dbReference type="NCBI Taxonomy" id="261658"/>
    <lineage>
        <taxon>Eukaryota</taxon>
        <taxon>Amoebozoa</taxon>
        <taxon>Evosea</taxon>
        <taxon>Eumycetozoa</taxon>
        <taxon>Dictyostelia</taxon>
        <taxon>Acytosteliales</taxon>
        <taxon>Cavenderiaceae</taxon>
        <taxon>Cavenderia</taxon>
    </lineage>
</organism>
<evidence type="ECO:0000259" key="4">
    <source>
        <dbReference type="PROSITE" id="PS50850"/>
    </source>
</evidence>
<feature type="transmembrane region" description="Helical" evidence="3">
    <location>
        <begin position="507"/>
        <end position="530"/>
    </location>
</feature>
<gene>
    <name evidence="5" type="ORF">DFA_07981</name>
</gene>
<evidence type="ECO:0000256" key="1">
    <source>
        <dbReference type="ARBA" id="ARBA00004141"/>
    </source>
</evidence>
<feature type="transmembrane region" description="Helical" evidence="3">
    <location>
        <begin position="276"/>
        <end position="296"/>
    </location>
</feature>
<evidence type="ECO:0000313" key="6">
    <source>
        <dbReference type="Proteomes" id="UP000007797"/>
    </source>
</evidence>
<dbReference type="InterPro" id="IPR020846">
    <property type="entry name" value="MFS_dom"/>
</dbReference>
<feature type="compositionally biased region" description="Low complexity" evidence="2">
    <location>
        <begin position="10"/>
        <end position="32"/>
    </location>
</feature>
<feature type="transmembrane region" description="Helical" evidence="3">
    <location>
        <begin position="202"/>
        <end position="224"/>
    </location>
</feature>
<protein>
    <recommendedName>
        <fullName evidence="4">Major facilitator superfamily (MFS) profile domain-containing protein</fullName>
    </recommendedName>
</protein>
<feature type="region of interest" description="Disordered" evidence="2">
    <location>
        <begin position="542"/>
        <end position="562"/>
    </location>
</feature>
<dbReference type="OrthoDB" id="18110at2759"/>
<dbReference type="PANTHER" id="PTHR23524">
    <property type="entry name" value="TRANSPORTER, PUTATIVE (AFU_ORTHOLOGUE AFUA_8G04850)-RELATED"/>
    <property type="match status" value="1"/>
</dbReference>
<dbReference type="GeneID" id="14869808"/>
<sequence length="562" mass="60322">MKDYETVVLDGSGSDNDSDTNNNNNNNNQQDTYNGVIIDDSNNHHRMITGGGGRCPMLMNNSNLSLSNTNTIELNINTNNNNNGNEQPTYKTFLKLHRLNHNITYSNIIGSYLASFLSICFFVFINVAQPIIITNIFHLDQDNQGAISGDLTFYNEIVILATSHMWGLLSDRFGRRIVYCMGMLLMGAGLVIYPFAEVYYQLVLFRAVFALGAAAASSMISAVLGDYVVFEDRPFASGLLGLSAGFGAVFGSLALLKMPDFLEQSASMSVTTATQVTYATTAAMALVGAIALWFTLQPKATICNINTVIDRGISSYGQPLFTEHVKHIYGLAREGILAARNPILSVAYGSGFLARGDSAIATTFLSLWIYSYDLNVNGGNKAAALAKSGTITGIAQTCGLVFAPIAGLLASKIGRLRAMVLIAAFGALGYFILAFSDSPLTPLFLVASCIIGCTETGMVVSSTALVAQESPANCRGSVGGIFSLFGAVGILVAAKIGGIWYDHWNGFPFALFGGFSIILVIWGIVVEIYVTIKKNRGEKIPNDSSSLVEEDQDQNPLLSKLK</sequence>
<feature type="transmembrane region" description="Helical" evidence="3">
    <location>
        <begin position="478"/>
        <end position="501"/>
    </location>
</feature>
<feature type="transmembrane region" description="Helical" evidence="3">
    <location>
        <begin position="442"/>
        <end position="466"/>
    </location>
</feature>
<dbReference type="PROSITE" id="PS50850">
    <property type="entry name" value="MFS"/>
    <property type="match status" value="1"/>
</dbReference>
<dbReference type="GO" id="GO:0022857">
    <property type="term" value="F:transmembrane transporter activity"/>
    <property type="evidence" value="ECO:0007669"/>
    <property type="project" value="InterPro"/>
</dbReference>
<dbReference type="Pfam" id="PF07690">
    <property type="entry name" value="MFS_1"/>
    <property type="match status" value="2"/>
</dbReference>
<dbReference type="KEGG" id="dfa:DFA_07981"/>
<dbReference type="Proteomes" id="UP000007797">
    <property type="component" value="Unassembled WGS sequence"/>
</dbReference>
<evidence type="ECO:0000313" key="5">
    <source>
        <dbReference type="EMBL" id="EGG17000.1"/>
    </source>
</evidence>
<feature type="transmembrane region" description="Helical" evidence="3">
    <location>
        <begin position="418"/>
        <end position="436"/>
    </location>
</feature>
<keyword evidence="3" id="KW-1133">Transmembrane helix</keyword>
<dbReference type="InterPro" id="IPR036259">
    <property type="entry name" value="MFS_trans_sf"/>
</dbReference>
<feature type="transmembrane region" description="Helical" evidence="3">
    <location>
        <begin position="236"/>
        <end position="256"/>
    </location>
</feature>
<keyword evidence="6" id="KW-1185">Reference proteome</keyword>
<dbReference type="SUPFAM" id="SSF103473">
    <property type="entry name" value="MFS general substrate transporter"/>
    <property type="match status" value="1"/>
</dbReference>
<dbReference type="RefSeq" id="XP_004355484.1">
    <property type="nucleotide sequence ID" value="XM_004355431.1"/>
</dbReference>
<comment type="subcellular location">
    <subcellularLocation>
        <location evidence="1">Membrane</location>
        <topology evidence="1">Multi-pass membrane protein</topology>
    </subcellularLocation>
</comment>
<dbReference type="GO" id="GO:0016020">
    <property type="term" value="C:membrane"/>
    <property type="evidence" value="ECO:0007669"/>
    <property type="project" value="UniProtKB-SubCell"/>
</dbReference>
<feature type="domain" description="Major facilitator superfamily (MFS) profile" evidence="4">
    <location>
        <begin position="107"/>
        <end position="531"/>
    </location>
</feature>
<dbReference type="OMA" id="IPLFVNH"/>
<dbReference type="EMBL" id="GL883021">
    <property type="protein sequence ID" value="EGG17000.1"/>
    <property type="molecule type" value="Genomic_DNA"/>
</dbReference>
<keyword evidence="3" id="KW-0812">Transmembrane</keyword>
<proteinExistence type="predicted"/>
<feature type="transmembrane region" description="Helical" evidence="3">
    <location>
        <begin position="177"/>
        <end position="196"/>
    </location>
</feature>